<evidence type="ECO:0000256" key="2">
    <source>
        <dbReference type="ARBA" id="ARBA00022723"/>
    </source>
</evidence>
<keyword evidence="3" id="KW-0408">Iron</keyword>
<dbReference type="KEGG" id="ppd:Ppro_1276"/>
<dbReference type="PANTHER" id="PTHR24960:SF80">
    <property type="entry name" value="FERREDOXIN"/>
    <property type="match status" value="1"/>
</dbReference>
<evidence type="ECO:0000313" key="6">
    <source>
        <dbReference type="EMBL" id="ABK98897.1"/>
    </source>
</evidence>
<dbReference type="RefSeq" id="WP_011735199.1">
    <property type="nucleotide sequence ID" value="NC_008609.1"/>
</dbReference>
<dbReference type="HOGENOM" id="CLU_069541_0_0_7"/>
<dbReference type="SUPFAM" id="SSF52218">
    <property type="entry name" value="Flavoproteins"/>
    <property type="match status" value="1"/>
</dbReference>
<evidence type="ECO:0000256" key="3">
    <source>
        <dbReference type="ARBA" id="ARBA00023004"/>
    </source>
</evidence>
<evidence type="ECO:0000259" key="5">
    <source>
        <dbReference type="PROSITE" id="PS51379"/>
    </source>
</evidence>
<dbReference type="Proteomes" id="UP000006732">
    <property type="component" value="Chromosome"/>
</dbReference>
<dbReference type="Gene3D" id="3.40.50.360">
    <property type="match status" value="1"/>
</dbReference>
<feature type="domain" description="4Fe-4S ferredoxin-type" evidence="5">
    <location>
        <begin position="217"/>
        <end position="241"/>
    </location>
</feature>
<evidence type="ECO:0000256" key="4">
    <source>
        <dbReference type="ARBA" id="ARBA00023014"/>
    </source>
</evidence>
<keyword evidence="4" id="KW-0411">Iron-sulfur</keyword>
<dbReference type="SUPFAM" id="SSF54862">
    <property type="entry name" value="4Fe-4S ferredoxins"/>
    <property type="match status" value="1"/>
</dbReference>
<sequence length="264" mass="28631">MNINSVRLIYFSPTHTTKRVLEAIARSFPEAAVEQYDLTLPGARLPEETAGEGVLTIFGAPVYGGRLPAQARERLRLVRGGGMAVVVVLYGNREFEDALLELWDLAQELGYIPIAGGAFIGEHSFSTPEVPVAAGRPDTADLEAAAEFGRRIGKKARRLTGLDLVPSLEVPGDSPYREWKGLSIPPETDASLCIRCGTCVRICPTAAISSGVGMPTDLVACIACCACVRECPTGARVMRDERIREKAVWLNEKCAERKEPQTFV</sequence>
<keyword evidence="1" id="KW-0004">4Fe-4S</keyword>
<dbReference type="PROSITE" id="PS00198">
    <property type="entry name" value="4FE4S_FER_1"/>
    <property type="match status" value="1"/>
</dbReference>
<organism evidence="6 7">
    <name type="scientific">Pelobacter propionicus (strain DSM 2379 / NBRC 103807 / OttBd1)</name>
    <dbReference type="NCBI Taxonomy" id="338966"/>
    <lineage>
        <taxon>Bacteria</taxon>
        <taxon>Pseudomonadati</taxon>
        <taxon>Thermodesulfobacteriota</taxon>
        <taxon>Desulfuromonadia</taxon>
        <taxon>Desulfuromonadales</taxon>
        <taxon>Desulfuromonadaceae</taxon>
        <taxon>Pelobacter</taxon>
    </lineage>
</organism>
<dbReference type="InterPro" id="IPR029039">
    <property type="entry name" value="Flavoprotein-like_sf"/>
</dbReference>
<dbReference type="InterPro" id="IPR050157">
    <property type="entry name" value="PSI_iron-sulfur_center"/>
</dbReference>
<dbReference type="GO" id="GO:0046872">
    <property type="term" value="F:metal ion binding"/>
    <property type="evidence" value="ECO:0007669"/>
    <property type="project" value="UniProtKB-KW"/>
</dbReference>
<dbReference type="PANTHER" id="PTHR24960">
    <property type="entry name" value="PHOTOSYSTEM I IRON-SULFUR CENTER-RELATED"/>
    <property type="match status" value="1"/>
</dbReference>
<keyword evidence="2" id="KW-0479">Metal-binding</keyword>
<dbReference type="STRING" id="338966.Ppro_1276"/>
<reference evidence="6 7" key="1">
    <citation type="submission" date="2006-10" db="EMBL/GenBank/DDBJ databases">
        <title>Complete sequence of chromosome of Pelobacter propionicus DSM 2379.</title>
        <authorList>
            <consortium name="US DOE Joint Genome Institute"/>
            <person name="Copeland A."/>
            <person name="Lucas S."/>
            <person name="Lapidus A."/>
            <person name="Barry K."/>
            <person name="Detter J.C."/>
            <person name="Glavina del Rio T."/>
            <person name="Hammon N."/>
            <person name="Israni S."/>
            <person name="Dalin E."/>
            <person name="Tice H."/>
            <person name="Pitluck S."/>
            <person name="Saunders E."/>
            <person name="Brettin T."/>
            <person name="Bruce D."/>
            <person name="Han C."/>
            <person name="Tapia R."/>
            <person name="Schmutz J."/>
            <person name="Larimer F."/>
            <person name="Land M."/>
            <person name="Hauser L."/>
            <person name="Kyrpides N."/>
            <person name="Kim E."/>
            <person name="Lovley D."/>
            <person name="Richardson P."/>
        </authorList>
    </citation>
    <scope>NUCLEOTIDE SEQUENCE [LARGE SCALE GENOMIC DNA]</scope>
    <source>
        <strain evidence="7">DSM 2379 / NBRC 103807 / OttBd1</strain>
    </source>
</reference>
<protein>
    <submittedName>
        <fullName evidence="6">4Fe-4S ferredoxin, iron-sulfur binding domain protein</fullName>
    </submittedName>
</protein>
<gene>
    <name evidence="6" type="ordered locus">Ppro_1276</name>
</gene>
<name>A1ANH7_PELPD</name>
<dbReference type="AlphaFoldDB" id="A1ANH7"/>
<dbReference type="InterPro" id="IPR017900">
    <property type="entry name" value="4Fe4S_Fe_S_CS"/>
</dbReference>
<dbReference type="EMBL" id="CP000482">
    <property type="protein sequence ID" value="ABK98897.1"/>
    <property type="molecule type" value="Genomic_DNA"/>
</dbReference>
<proteinExistence type="predicted"/>
<accession>A1ANH7</accession>
<dbReference type="Gene3D" id="3.30.70.20">
    <property type="match status" value="1"/>
</dbReference>
<evidence type="ECO:0000313" key="7">
    <source>
        <dbReference type="Proteomes" id="UP000006732"/>
    </source>
</evidence>
<evidence type="ECO:0000256" key="1">
    <source>
        <dbReference type="ARBA" id="ARBA00022485"/>
    </source>
</evidence>
<dbReference type="OrthoDB" id="9798098at2"/>
<dbReference type="InterPro" id="IPR017896">
    <property type="entry name" value="4Fe4S_Fe-S-bd"/>
</dbReference>
<dbReference type="eggNOG" id="COG2221">
    <property type="taxonomic scope" value="Bacteria"/>
</dbReference>
<dbReference type="GO" id="GO:0051539">
    <property type="term" value="F:4 iron, 4 sulfur cluster binding"/>
    <property type="evidence" value="ECO:0007669"/>
    <property type="project" value="UniProtKB-KW"/>
</dbReference>
<dbReference type="Pfam" id="PF00037">
    <property type="entry name" value="Fer4"/>
    <property type="match status" value="1"/>
</dbReference>
<keyword evidence="7" id="KW-1185">Reference proteome</keyword>
<dbReference type="PROSITE" id="PS51379">
    <property type="entry name" value="4FE4S_FER_2"/>
    <property type="match status" value="2"/>
</dbReference>
<feature type="domain" description="4Fe-4S ferredoxin-type" evidence="5">
    <location>
        <begin position="184"/>
        <end position="213"/>
    </location>
</feature>